<evidence type="ECO:0000313" key="1">
    <source>
        <dbReference type="EMBL" id="ONH55352.1"/>
    </source>
</evidence>
<comment type="caution">
    <text evidence="1">The sequence shown here is derived from an EMBL/GenBank/DDBJ whole genome shotgun (WGS) entry which is preliminary data.</text>
</comment>
<accession>A0A1V2KCC5</accession>
<dbReference type="AlphaFoldDB" id="A0A1V2KCC5"/>
<protein>
    <submittedName>
        <fullName evidence="1">Uncharacterized protein</fullName>
    </submittedName>
</protein>
<organism evidence="1 2">
    <name type="scientific">Pseudomonas cedrina subsp. cedrina</name>
    <dbReference type="NCBI Taxonomy" id="76762"/>
    <lineage>
        <taxon>Bacteria</taxon>
        <taxon>Pseudomonadati</taxon>
        <taxon>Pseudomonadota</taxon>
        <taxon>Gammaproteobacteria</taxon>
        <taxon>Pseudomonadales</taxon>
        <taxon>Pseudomonadaceae</taxon>
        <taxon>Pseudomonas</taxon>
    </lineage>
</organism>
<reference evidence="1 2" key="1">
    <citation type="submission" date="2016-10" db="EMBL/GenBank/DDBJ databases">
        <title>Pseudomonas lactis sp. nov. and Pseudomonas paralactis sp. nov., isolated from bovine raw milk.</title>
        <authorList>
            <person name="Von Neubeck M."/>
            <person name="Huptas C."/>
            <person name="Glueck C."/>
            <person name="Krewinkel M."/>
            <person name="Stoeckel M."/>
            <person name="Stressler T."/>
            <person name="Fischer L."/>
            <person name="Hinrichs J."/>
            <person name="Scherer S."/>
            <person name="Wenning M."/>
        </authorList>
    </citation>
    <scope>NUCLEOTIDE SEQUENCE [LARGE SCALE GENOMIC DNA]</scope>
    <source>
        <strain evidence="1 2">DSM 17516</strain>
    </source>
</reference>
<dbReference type="EMBL" id="MNPW01000004">
    <property type="protein sequence ID" value="ONH55352.1"/>
    <property type="molecule type" value="Genomic_DNA"/>
</dbReference>
<dbReference type="Proteomes" id="UP000189295">
    <property type="component" value="Unassembled WGS sequence"/>
</dbReference>
<proteinExistence type="predicted"/>
<gene>
    <name evidence="1" type="ORF">BLL36_10665</name>
</gene>
<name>A0A1V2KCC5_PSECE</name>
<evidence type="ECO:0000313" key="2">
    <source>
        <dbReference type="Proteomes" id="UP000189295"/>
    </source>
</evidence>
<sequence length="73" mass="8258">MTLGIDQLPGMSYVAGSELLLKGQPLVLRELLLMQSGLDLCYRQMFNPRRVPPCLHLPDNRHQQAYADQPAHT</sequence>